<gene>
    <name evidence="1" type="ORF">EJP67_02285</name>
</gene>
<dbReference type="EMBL" id="RXFT01000001">
    <property type="protein sequence ID" value="RUR65882.1"/>
    <property type="molecule type" value="Genomic_DNA"/>
</dbReference>
<sequence length="169" mass="18962">MMTGITTGWAEEMPALKIELMANGSLRLEATDPYDNGDDVVEVHPLQLRLAAEKLGLVPQLSASEAENLRTINKLARRLRVLHERIKQVHEWMWENKSFDQCDINIEAWYIDATLDLSAEFQAEIEESRVVVTPRNAESRPPRAVRDQVAPGARLAAPAAQLDLGVDHD</sequence>
<evidence type="ECO:0000313" key="1">
    <source>
        <dbReference type="EMBL" id="RUR65882.1"/>
    </source>
</evidence>
<comment type="caution">
    <text evidence="1">The sequence shown here is derived from an EMBL/GenBank/DDBJ whole genome shotgun (WGS) entry which is preliminary data.</text>
</comment>
<proteinExistence type="predicted"/>
<dbReference type="OrthoDB" id="8811924at2"/>
<organism evidence="1 2">
    <name type="scientific">Variovorax guangxiensis</name>
    <dbReference type="NCBI Taxonomy" id="1775474"/>
    <lineage>
        <taxon>Bacteria</taxon>
        <taxon>Pseudomonadati</taxon>
        <taxon>Pseudomonadota</taxon>
        <taxon>Betaproteobacteria</taxon>
        <taxon>Burkholderiales</taxon>
        <taxon>Comamonadaceae</taxon>
        <taxon>Variovorax</taxon>
    </lineage>
</organism>
<name>A0A3S0XBZ0_9BURK</name>
<dbReference type="AlphaFoldDB" id="A0A3S0XBZ0"/>
<reference evidence="1 2" key="1">
    <citation type="submission" date="2018-12" db="EMBL/GenBank/DDBJ databases">
        <title>The genome sequences of Variovorax guangxiensis DSM 27352.</title>
        <authorList>
            <person name="Gao J."/>
            <person name="Sun J."/>
        </authorList>
    </citation>
    <scope>NUCLEOTIDE SEQUENCE [LARGE SCALE GENOMIC DNA]</scope>
    <source>
        <strain evidence="1 2">DSM 27352</strain>
    </source>
</reference>
<evidence type="ECO:0000313" key="2">
    <source>
        <dbReference type="Proteomes" id="UP000281118"/>
    </source>
</evidence>
<protein>
    <submittedName>
        <fullName evidence="1">Uncharacterized protein</fullName>
    </submittedName>
</protein>
<accession>A0A3S0XBZ0</accession>
<dbReference type="Proteomes" id="UP000281118">
    <property type="component" value="Unassembled WGS sequence"/>
</dbReference>
<dbReference type="RefSeq" id="WP_126018990.1">
    <property type="nucleotide sequence ID" value="NZ_RXFT01000001.1"/>
</dbReference>